<accession>A0A318SKY7</accession>
<dbReference type="PANTHER" id="PTHR42782:SF4">
    <property type="entry name" value="DUF455 DOMAIN-CONTAINING PROTEIN"/>
    <property type="match status" value="1"/>
</dbReference>
<gene>
    <name evidence="1" type="ORF">DFQ15_102280</name>
</gene>
<dbReference type="Proteomes" id="UP000247540">
    <property type="component" value="Unassembled WGS sequence"/>
</dbReference>
<dbReference type="OrthoDB" id="9778629at2"/>
<dbReference type="PIRSF" id="PIRSF012318">
    <property type="entry name" value="UCP012318"/>
    <property type="match status" value="1"/>
</dbReference>
<dbReference type="InterPro" id="IPR011197">
    <property type="entry name" value="UCP012318"/>
</dbReference>
<dbReference type="EMBL" id="QJTC01000002">
    <property type="protein sequence ID" value="PYE79545.1"/>
    <property type="molecule type" value="Genomic_DNA"/>
</dbReference>
<sequence length="259" mass="28217">MPTLRHNALAVLLEPDADRKCLQGRALQPAGPTGAADAIALPPGIPGRPARPALVAPTEIRQRSLATPEGHAALIHALAHIELNAIDLAADAAWRFSGMPDDYYRDWIRVAQEEALHFSLLRDHLRGMGFAYGDFPAHNALWEMAERTRHDVLARVALVPRTMEARGLDASPAVRDKLVSVGDKAGAAIVDVILRDEIGHVAVGNRWYAWLCARRGLEPIATYRELTRSHRAPRLRGPFNLAARAAAGFSPAELQALSE</sequence>
<dbReference type="SUPFAM" id="SSF47240">
    <property type="entry name" value="Ferritin-like"/>
    <property type="match status" value="1"/>
</dbReference>
<dbReference type="InterPro" id="IPR007402">
    <property type="entry name" value="DUF455"/>
</dbReference>
<name>A0A318SKY7_9BURK</name>
<proteinExistence type="predicted"/>
<organism evidence="1 2">
    <name type="scientific">Xylophilus ampelinus</name>
    <dbReference type="NCBI Taxonomy" id="54067"/>
    <lineage>
        <taxon>Bacteria</taxon>
        <taxon>Pseudomonadati</taxon>
        <taxon>Pseudomonadota</taxon>
        <taxon>Betaproteobacteria</taxon>
        <taxon>Burkholderiales</taxon>
        <taxon>Xylophilus</taxon>
    </lineage>
</organism>
<comment type="caution">
    <text evidence="1">The sequence shown here is derived from an EMBL/GenBank/DDBJ whole genome shotgun (WGS) entry which is preliminary data.</text>
</comment>
<dbReference type="RefSeq" id="WP_110464499.1">
    <property type="nucleotide sequence ID" value="NZ_JAMOFZ010000001.1"/>
</dbReference>
<dbReference type="Pfam" id="PF04305">
    <property type="entry name" value="DUF455"/>
    <property type="match status" value="1"/>
</dbReference>
<evidence type="ECO:0000313" key="2">
    <source>
        <dbReference type="Proteomes" id="UP000247540"/>
    </source>
</evidence>
<evidence type="ECO:0000313" key="1">
    <source>
        <dbReference type="EMBL" id="PYE79545.1"/>
    </source>
</evidence>
<reference evidence="1 2" key="1">
    <citation type="submission" date="2018-06" db="EMBL/GenBank/DDBJ databases">
        <title>Genomic Encyclopedia of Type Strains, Phase III (KMG-III): the genomes of soil and plant-associated and newly described type strains.</title>
        <authorList>
            <person name="Whitman W."/>
        </authorList>
    </citation>
    <scope>NUCLEOTIDE SEQUENCE [LARGE SCALE GENOMIC DNA]</scope>
    <source>
        <strain evidence="1 2">CECT 7646</strain>
    </source>
</reference>
<dbReference type="InterPro" id="IPR009078">
    <property type="entry name" value="Ferritin-like_SF"/>
</dbReference>
<dbReference type="AlphaFoldDB" id="A0A318SKY7"/>
<dbReference type="CDD" id="cd00657">
    <property type="entry name" value="Ferritin_like"/>
    <property type="match status" value="1"/>
</dbReference>
<protein>
    <submittedName>
        <fullName evidence="1">Uncharacterized ferritin-like protein (DUF455 family)</fullName>
    </submittedName>
</protein>
<keyword evidence="2" id="KW-1185">Reference proteome</keyword>
<dbReference type="PANTHER" id="PTHR42782">
    <property type="entry name" value="SI:CH73-314G15.3"/>
    <property type="match status" value="1"/>
</dbReference>